<dbReference type="PIRSF" id="PIRSF000521">
    <property type="entry name" value="Transaminase_4ab_Lys_Orn"/>
    <property type="match status" value="1"/>
</dbReference>
<dbReference type="InterPro" id="IPR015424">
    <property type="entry name" value="PyrdxlP-dep_Trfase"/>
</dbReference>
<comment type="similarity">
    <text evidence="2 6">Belongs to the class-III pyridoxal-phosphate-dependent aminotransferase family.</text>
</comment>
<dbReference type="Gene3D" id="3.90.1150.10">
    <property type="entry name" value="Aspartate Aminotransferase, domain 1"/>
    <property type="match status" value="1"/>
</dbReference>
<evidence type="ECO:0000256" key="3">
    <source>
        <dbReference type="ARBA" id="ARBA00022576"/>
    </source>
</evidence>
<gene>
    <name evidence="7" type="ORF">SAMN05421788_1175</name>
</gene>
<protein>
    <submittedName>
        <fullName evidence="7">Diaminobutyrate-2-oxoglutarate transaminase</fullName>
    </submittedName>
</protein>
<keyword evidence="8" id="KW-1185">Reference proteome</keyword>
<dbReference type="GO" id="GO:0008483">
    <property type="term" value="F:transaminase activity"/>
    <property type="evidence" value="ECO:0007669"/>
    <property type="project" value="UniProtKB-KW"/>
</dbReference>
<dbReference type="CDD" id="cd00610">
    <property type="entry name" value="OAT_like"/>
    <property type="match status" value="1"/>
</dbReference>
<evidence type="ECO:0000256" key="6">
    <source>
        <dbReference type="RuleBase" id="RU003560"/>
    </source>
</evidence>
<dbReference type="PANTHER" id="PTHR43552">
    <property type="entry name" value="DIAMINOBUTYRATE--2-OXOGLUTARATE AMINOTRANSFERASE"/>
    <property type="match status" value="1"/>
</dbReference>
<dbReference type="AlphaFoldDB" id="A0A1N7RHE0"/>
<dbReference type="Gene3D" id="3.40.640.10">
    <property type="entry name" value="Type I PLP-dependent aspartate aminotransferase-like (Major domain)"/>
    <property type="match status" value="1"/>
</dbReference>
<proteinExistence type="inferred from homology"/>
<organism evidence="7 8">
    <name type="scientific">Filimonas lacunae</name>
    <dbReference type="NCBI Taxonomy" id="477680"/>
    <lineage>
        <taxon>Bacteria</taxon>
        <taxon>Pseudomonadati</taxon>
        <taxon>Bacteroidota</taxon>
        <taxon>Chitinophagia</taxon>
        <taxon>Chitinophagales</taxon>
        <taxon>Chitinophagaceae</taxon>
        <taxon>Filimonas</taxon>
    </lineage>
</organism>
<evidence type="ECO:0000313" key="7">
    <source>
        <dbReference type="EMBL" id="SIT34509.1"/>
    </source>
</evidence>
<dbReference type="InterPro" id="IPR015421">
    <property type="entry name" value="PyrdxlP-dep_Trfase_major"/>
</dbReference>
<comment type="cofactor">
    <cofactor evidence="1">
        <name>pyridoxal 5'-phosphate</name>
        <dbReference type="ChEBI" id="CHEBI:597326"/>
    </cofactor>
</comment>
<dbReference type="InterPro" id="IPR004637">
    <property type="entry name" value="Dat"/>
</dbReference>
<dbReference type="GO" id="GO:0030170">
    <property type="term" value="F:pyridoxal phosphate binding"/>
    <property type="evidence" value="ECO:0007669"/>
    <property type="project" value="InterPro"/>
</dbReference>
<accession>A0A1N7RHE0</accession>
<dbReference type="Pfam" id="PF00202">
    <property type="entry name" value="Aminotran_3"/>
    <property type="match status" value="1"/>
</dbReference>
<evidence type="ECO:0000256" key="1">
    <source>
        <dbReference type="ARBA" id="ARBA00001933"/>
    </source>
</evidence>
<dbReference type="RefSeq" id="WP_076382764.1">
    <property type="nucleotide sequence ID" value="NZ_AP017422.1"/>
</dbReference>
<reference evidence="8" key="1">
    <citation type="submission" date="2017-01" db="EMBL/GenBank/DDBJ databases">
        <authorList>
            <person name="Varghese N."/>
            <person name="Submissions S."/>
        </authorList>
    </citation>
    <scope>NUCLEOTIDE SEQUENCE [LARGE SCALE GENOMIC DNA]</scope>
    <source>
        <strain evidence="8">DSM 21054</strain>
    </source>
</reference>
<keyword evidence="3" id="KW-0032">Aminotransferase</keyword>
<dbReference type="PROSITE" id="PS00600">
    <property type="entry name" value="AA_TRANSFER_CLASS_3"/>
    <property type="match status" value="1"/>
</dbReference>
<dbReference type="STRING" id="477680.SAMN05421788_1175"/>
<dbReference type="OrthoDB" id="730777at2"/>
<dbReference type="InterPro" id="IPR049704">
    <property type="entry name" value="Aminotrans_3_PPA_site"/>
</dbReference>
<evidence type="ECO:0000256" key="4">
    <source>
        <dbReference type="ARBA" id="ARBA00022679"/>
    </source>
</evidence>
<keyword evidence="5 6" id="KW-0663">Pyridoxal phosphate</keyword>
<dbReference type="EMBL" id="FTOR01000017">
    <property type="protein sequence ID" value="SIT34509.1"/>
    <property type="molecule type" value="Genomic_DNA"/>
</dbReference>
<dbReference type="Proteomes" id="UP000186917">
    <property type="component" value="Unassembled WGS sequence"/>
</dbReference>
<sequence length="467" mass="51169">MHKFSHFHLCEHPLIVSDEIPGVQSRRLLDLQTKLEGSIVSYPRNIPIAIKRAKGAIIEDVDGNYYLDFFAGAGVVNLGHCNEEVLAYAEKQQKELIHALDFPTENKLNAIQKILAHLPVTLRDEYKVSFVGPTGSDAIEAAIKLAKIKTRRDTVIAFSGGYHGMSATALALTSDTGFRQGISSLVPNIHFVPYPYCYRCVFKKNPDNCALDCLGYLKMVLEDGHSGIPKPAAIILEPVQGEGGNIKPKAGYLEALVELAHKHDVLVIFDEVQSGFFRSGEFLSFMHGKAIPDIITVSKGLGGVGFPVAGIIYKRDIEAWGPAAHIGTFRGNQVSLAAANGAFDFVDKYDLNEHTQAMSKLLFAGLDKLKAVSPLIGEVRGEGLMIGIEFVKSRESREPDARSVKEFRKNCLHRGLIFEVGGHFNNVVRLVPPLIITPAIIAAALEIMEDSLAAMKNNLTEILLHHQ</sequence>
<evidence type="ECO:0000256" key="5">
    <source>
        <dbReference type="ARBA" id="ARBA00022898"/>
    </source>
</evidence>
<dbReference type="InterPro" id="IPR005814">
    <property type="entry name" value="Aminotrans_3"/>
</dbReference>
<dbReference type="PANTHER" id="PTHR43552:SF1">
    <property type="entry name" value="DIAMINOBUTYRATE--2-OXOGLUTARATE AMINOTRANSFERASE"/>
    <property type="match status" value="1"/>
</dbReference>
<evidence type="ECO:0000256" key="2">
    <source>
        <dbReference type="ARBA" id="ARBA00008954"/>
    </source>
</evidence>
<dbReference type="InterPro" id="IPR015422">
    <property type="entry name" value="PyrdxlP-dep_Trfase_small"/>
</dbReference>
<name>A0A1N7RHE0_9BACT</name>
<keyword evidence="4" id="KW-0808">Transferase</keyword>
<evidence type="ECO:0000313" key="8">
    <source>
        <dbReference type="Proteomes" id="UP000186917"/>
    </source>
</evidence>
<dbReference type="SUPFAM" id="SSF53383">
    <property type="entry name" value="PLP-dependent transferases"/>
    <property type="match status" value="1"/>
</dbReference>